<reference evidence="1 2" key="1">
    <citation type="submission" date="2020-02" db="EMBL/GenBank/DDBJ databases">
        <title>Genome sequencing of Aeromonas rivipollensis.</title>
        <authorList>
            <person name="Fono-Tamo Ubani E.K."/>
            <person name="Lekota K.E."/>
        </authorList>
    </citation>
    <scope>NUCLEOTIDE SEQUENCE [LARGE SCALE GENOMIC DNA]</scope>
    <source>
        <strain evidence="1 2">G78</strain>
    </source>
</reference>
<dbReference type="RefSeq" id="WP_163135273.1">
    <property type="nucleotide sequence ID" value="NZ_JAAILA010000003.1"/>
</dbReference>
<name>A0ABX0CU83_9GAMM</name>
<keyword evidence="2" id="KW-1185">Reference proteome</keyword>
<sequence length="386" mass="44269">MSIQLPLNDVTKYLAENGWHKSSEIRDTFQIWHSHEFPESEVTLPLSEDHKRYDALLLDTIEELSVYLKVPHDALIKQISPLDFDAIMVRAIADDVQNGSIPFDDGIKLLSSSYQLLKHCSSKMKKFKNKNKHLGSYYSHIGMGQTQIGSYVVAIHSPLYRINSDEEPNLFDSTSSLGRIINKLFYSKLSKVSSVFERESDIEMINQKLLELGIDNKDCDALIDIFGFKSHRDIEIKVNWSSKEFIEEKFHNPISLYSRDAQKIVEYREVLKAKKTEKSIQLSGEVADLHRGYDDDLGRAKLRAKYHGREVSVSFTVSEDLYPIIAMAHVDKKVLTLTGELEVLKMKNRMSANFKSLFDCQVCENLEFKELDRVQESSNKAFKGDS</sequence>
<dbReference type="EMBL" id="JAAILA010000003">
    <property type="protein sequence ID" value="NEX87463.1"/>
    <property type="molecule type" value="Genomic_DNA"/>
</dbReference>
<proteinExistence type="predicted"/>
<evidence type="ECO:0000313" key="2">
    <source>
        <dbReference type="Proteomes" id="UP000472827"/>
    </source>
</evidence>
<evidence type="ECO:0000313" key="1">
    <source>
        <dbReference type="EMBL" id="NEX87463.1"/>
    </source>
</evidence>
<protein>
    <submittedName>
        <fullName evidence="1">Uncharacterized protein</fullName>
    </submittedName>
</protein>
<gene>
    <name evidence="1" type="ORF">G4923_01870</name>
</gene>
<dbReference type="Proteomes" id="UP000472827">
    <property type="component" value="Unassembled WGS sequence"/>
</dbReference>
<organism evidence="1 2">
    <name type="scientific">Aeromonas rivipollensis</name>
    <dbReference type="NCBI Taxonomy" id="948519"/>
    <lineage>
        <taxon>Bacteria</taxon>
        <taxon>Pseudomonadati</taxon>
        <taxon>Pseudomonadota</taxon>
        <taxon>Gammaproteobacteria</taxon>
        <taxon>Aeromonadales</taxon>
        <taxon>Aeromonadaceae</taxon>
        <taxon>Aeromonas</taxon>
    </lineage>
</organism>
<comment type="caution">
    <text evidence="1">The sequence shown here is derived from an EMBL/GenBank/DDBJ whole genome shotgun (WGS) entry which is preliminary data.</text>
</comment>
<accession>A0ABX0CU83</accession>